<dbReference type="Pfam" id="PF01252">
    <property type="entry name" value="Peptidase_A8"/>
    <property type="match status" value="1"/>
</dbReference>
<dbReference type="AlphaFoldDB" id="A0A5E6M6A9"/>
<reference evidence="12 13" key="1">
    <citation type="submission" date="2019-09" db="EMBL/GenBank/DDBJ databases">
        <authorList>
            <person name="Cremers G."/>
        </authorList>
    </citation>
    <scope>NUCLEOTIDE SEQUENCE [LARGE SCALE GENOMIC DNA]</scope>
    <source>
        <strain evidence="12">4A</strain>
    </source>
</reference>
<keyword evidence="7 9" id="KW-1133">Transmembrane helix</keyword>
<feature type="region of interest" description="Disordered" evidence="11">
    <location>
        <begin position="1"/>
        <end position="27"/>
    </location>
</feature>
<evidence type="ECO:0000256" key="5">
    <source>
        <dbReference type="ARBA" id="ARBA00022750"/>
    </source>
</evidence>
<evidence type="ECO:0000313" key="12">
    <source>
        <dbReference type="EMBL" id="VVM04829.1"/>
    </source>
</evidence>
<dbReference type="HAMAP" id="MF_00161">
    <property type="entry name" value="LspA"/>
    <property type="match status" value="1"/>
</dbReference>
<name>A0A5E6M6A9_9BACT</name>
<dbReference type="NCBIfam" id="TIGR00077">
    <property type="entry name" value="lspA"/>
    <property type="match status" value="1"/>
</dbReference>
<keyword evidence="3 9" id="KW-0645">Protease</keyword>
<comment type="subcellular location">
    <subcellularLocation>
        <location evidence="9">Cell membrane</location>
        <topology evidence="9">Multi-pass membrane protein</topology>
    </subcellularLocation>
</comment>
<comment type="catalytic activity">
    <reaction evidence="9">
        <text>Release of signal peptides from bacterial membrane prolipoproteins. Hydrolyzes -Xaa-Yaa-Zaa-|-(S,diacylglyceryl)Cys-, in which Xaa is hydrophobic (preferably Leu), and Yaa (Ala or Ser) and Zaa (Gly or Ala) have small, neutral side chains.</text>
        <dbReference type="EC" id="3.4.23.36"/>
    </reaction>
</comment>
<feature type="transmembrane region" description="Helical" evidence="9">
    <location>
        <begin position="88"/>
        <end position="105"/>
    </location>
</feature>
<keyword evidence="13" id="KW-1185">Reference proteome</keyword>
<evidence type="ECO:0000256" key="9">
    <source>
        <dbReference type="HAMAP-Rule" id="MF_00161"/>
    </source>
</evidence>
<evidence type="ECO:0000256" key="6">
    <source>
        <dbReference type="ARBA" id="ARBA00022801"/>
    </source>
</evidence>
<evidence type="ECO:0000256" key="2">
    <source>
        <dbReference type="ARBA" id="ARBA00022475"/>
    </source>
</evidence>
<evidence type="ECO:0000256" key="7">
    <source>
        <dbReference type="ARBA" id="ARBA00022989"/>
    </source>
</evidence>
<dbReference type="PANTHER" id="PTHR33695">
    <property type="entry name" value="LIPOPROTEIN SIGNAL PEPTIDASE"/>
    <property type="match status" value="1"/>
</dbReference>
<evidence type="ECO:0000256" key="4">
    <source>
        <dbReference type="ARBA" id="ARBA00022692"/>
    </source>
</evidence>
<feature type="active site" evidence="9">
    <location>
        <position position="141"/>
    </location>
</feature>
<sequence length="179" mass="19707">MTSLLRPNGDGLGSVSSGERKGEPTRRRAPAPFFWGLLLGLFLLDQGTKTLILRFSDHLTLSVIPGLLNLVSVRNTGIVFGLFSGENWLWIGVGAAFLLVGFWIGRRLDWRRRETNVIAALLAAGAAGNLSDRILHGFVVDFIDLYVGPWHWPSFNVADSCLCLASLWIVFRFGLAPGR</sequence>
<keyword evidence="5 9" id="KW-0064">Aspartyl protease</keyword>
<feature type="transmembrane region" description="Helical" evidence="9">
    <location>
        <begin position="29"/>
        <end position="47"/>
    </location>
</feature>
<dbReference type="GO" id="GO:0006508">
    <property type="term" value="P:proteolysis"/>
    <property type="evidence" value="ECO:0007669"/>
    <property type="project" value="UniProtKB-KW"/>
</dbReference>
<dbReference type="RefSeq" id="WP_142659203.1">
    <property type="nucleotide sequence ID" value="NZ_CABFVA020000012.1"/>
</dbReference>
<feature type="transmembrane region" description="Helical" evidence="9">
    <location>
        <begin position="117"/>
        <end position="135"/>
    </location>
</feature>
<comment type="pathway">
    <text evidence="9">Protein modification; lipoprotein biosynthesis (signal peptide cleavage).</text>
</comment>
<evidence type="ECO:0000256" key="10">
    <source>
        <dbReference type="RuleBase" id="RU004181"/>
    </source>
</evidence>
<evidence type="ECO:0000256" key="8">
    <source>
        <dbReference type="ARBA" id="ARBA00023136"/>
    </source>
</evidence>
<proteinExistence type="inferred from homology"/>
<dbReference type="UniPathway" id="UPA00665"/>
<dbReference type="EC" id="3.4.23.36" evidence="9"/>
<dbReference type="Proteomes" id="UP000334923">
    <property type="component" value="Unassembled WGS sequence"/>
</dbReference>
<dbReference type="PRINTS" id="PR00781">
    <property type="entry name" value="LIPOSIGPTASE"/>
</dbReference>
<keyword evidence="2 9" id="KW-1003">Cell membrane</keyword>
<evidence type="ECO:0000256" key="1">
    <source>
        <dbReference type="ARBA" id="ARBA00006139"/>
    </source>
</evidence>
<organism evidence="12 13">
    <name type="scientific">Methylacidimicrobium tartarophylax</name>
    <dbReference type="NCBI Taxonomy" id="1041768"/>
    <lineage>
        <taxon>Bacteria</taxon>
        <taxon>Pseudomonadati</taxon>
        <taxon>Verrucomicrobiota</taxon>
        <taxon>Methylacidimicrobium</taxon>
    </lineage>
</organism>
<dbReference type="GO" id="GO:0005886">
    <property type="term" value="C:plasma membrane"/>
    <property type="evidence" value="ECO:0007669"/>
    <property type="project" value="UniProtKB-SubCell"/>
</dbReference>
<dbReference type="InterPro" id="IPR001872">
    <property type="entry name" value="Peptidase_A8"/>
</dbReference>
<feature type="transmembrane region" description="Helical" evidence="9">
    <location>
        <begin position="155"/>
        <end position="175"/>
    </location>
</feature>
<keyword evidence="6 9" id="KW-0378">Hydrolase</keyword>
<dbReference type="EMBL" id="CABFVA020000012">
    <property type="protein sequence ID" value="VVM04829.1"/>
    <property type="molecule type" value="Genomic_DNA"/>
</dbReference>
<gene>
    <name evidence="9 12" type="primary">lspA</name>
    <name evidence="12" type="ORF">MAMT_00333</name>
</gene>
<dbReference type="PANTHER" id="PTHR33695:SF1">
    <property type="entry name" value="LIPOPROTEIN SIGNAL PEPTIDASE"/>
    <property type="match status" value="1"/>
</dbReference>
<feature type="active site" evidence="9">
    <location>
        <position position="159"/>
    </location>
</feature>
<keyword evidence="4 9" id="KW-0812">Transmembrane</keyword>
<dbReference type="GO" id="GO:0004190">
    <property type="term" value="F:aspartic-type endopeptidase activity"/>
    <property type="evidence" value="ECO:0007669"/>
    <property type="project" value="UniProtKB-UniRule"/>
</dbReference>
<evidence type="ECO:0000256" key="3">
    <source>
        <dbReference type="ARBA" id="ARBA00022670"/>
    </source>
</evidence>
<comment type="function">
    <text evidence="9">This protein specifically catalyzes the removal of signal peptides from prolipoproteins.</text>
</comment>
<evidence type="ECO:0000313" key="13">
    <source>
        <dbReference type="Proteomes" id="UP000334923"/>
    </source>
</evidence>
<comment type="similarity">
    <text evidence="1 9 10">Belongs to the peptidase A8 family.</text>
</comment>
<protein>
    <recommendedName>
        <fullName evidence="9">Lipoprotein signal peptidase</fullName>
        <ecNumber evidence="9">3.4.23.36</ecNumber>
    </recommendedName>
    <alternativeName>
        <fullName evidence="9">Prolipoprotein signal peptidase</fullName>
    </alternativeName>
    <alternativeName>
        <fullName evidence="9">Signal peptidase II</fullName>
        <shortName evidence="9">SPase II</shortName>
    </alternativeName>
</protein>
<evidence type="ECO:0000256" key="11">
    <source>
        <dbReference type="SAM" id="MobiDB-lite"/>
    </source>
</evidence>
<keyword evidence="8 9" id="KW-0472">Membrane</keyword>
<accession>A0A5E6M6A9</accession>
<dbReference type="OrthoDB" id="9810259at2"/>